<gene>
    <name evidence="9" type="ORF">H5P30_06945</name>
</gene>
<keyword evidence="10" id="KW-1185">Reference proteome</keyword>
<dbReference type="GO" id="GO:0005886">
    <property type="term" value="C:plasma membrane"/>
    <property type="evidence" value="ECO:0007669"/>
    <property type="project" value="UniProtKB-SubCell"/>
</dbReference>
<evidence type="ECO:0000256" key="5">
    <source>
        <dbReference type="ARBA" id="ARBA00022692"/>
    </source>
</evidence>
<feature type="transmembrane region" description="Helical" evidence="8">
    <location>
        <begin position="255"/>
        <end position="282"/>
    </location>
</feature>
<comment type="caution">
    <text evidence="9">The sequence shown here is derived from an EMBL/GenBank/DDBJ whole genome shotgun (WGS) entry which is preliminary data.</text>
</comment>
<evidence type="ECO:0000256" key="2">
    <source>
        <dbReference type="ARBA" id="ARBA00007935"/>
    </source>
</evidence>
<comment type="similarity">
    <text evidence="2">Belongs to the binding-protein-dependent transport system permease family. FecCD subfamily.</text>
</comment>
<dbReference type="PANTHER" id="PTHR30472">
    <property type="entry name" value="FERRIC ENTEROBACTIN TRANSPORT SYSTEM PERMEASE PROTEIN"/>
    <property type="match status" value="1"/>
</dbReference>
<dbReference type="FunFam" id="1.10.3470.10:FF:000001">
    <property type="entry name" value="Vitamin B12 ABC transporter permease BtuC"/>
    <property type="match status" value="1"/>
</dbReference>
<reference evidence="9 10" key="1">
    <citation type="submission" date="2020-07" db="EMBL/GenBank/DDBJ databases">
        <authorList>
            <person name="Feng X."/>
        </authorList>
    </citation>
    <scope>NUCLEOTIDE SEQUENCE [LARGE SCALE GENOMIC DNA]</scope>
    <source>
        <strain evidence="9 10">JCM14086</strain>
    </source>
</reference>
<keyword evidence="7 8" id="KW-0472">Membrane</keyword>
<protein>
    <submittedName>
        <fullName evidence="9">Iron ABC transporter permease</fullName>
    </submittedName>
</protein>
<feature type="transmembrane region" description="Helical" evidence="8">
    <location>
        <begin position="58"/>
        <end position="75"/>
    </location>
</feature>
<feature type="transmembrane region" description="Helical" evidence="8">
    <location>
        <begin position="130"/>
        <end position="151"/>
    </location>
</feature>
<keyword evidence="4" id="KW-1003">Cell membrane</keyword>
<dbReference type="AlphaFoldDB" id="A0A7X1AX31"/>
<feature type="transmembrane region" description="Helical" evidence="8">
    <location>
        <begin position="163"/>
        <end position="187"/>
    </location>
</feature>
<evidence type="ECO:0000256" key="7">
    <source>
        <dbReference type="ARBA" id="ARBA00023136"/>
    </source>
</evidence>
<evidence type="ECO:0000256" key="3">
    <source>
        <dbReference type="ARBA" id="ARBA00022448"/>
    </source>
</evidence>
<dbReference type="Proteomes" id="UP000525652">
    <property type="component" value="Unassembled WGS sequence"/>
</dbReference>
<evidence type="ECO:0000256" key="4">
    <source>
        <dbReference type="ARBA" id="ARBA00022475"/>
    </source>
</evidence>
<evidence type="ECO:0000313" key="10">
    <source>
        <dbReference type="Proteomes" id="UP000525652"/>
    </source>
</evidence>
<accession>A0A7X1AX31</accession>
<dbReference type="Pfam" id="PF01032">
    <property type="entry name" value="FecCD"/>
    <property type="match status" value="1"/>
</dbReference>
<feature type="transmembrane region" description="Helical" evidence="8">
    <location>
        <begin position="87"/>
        <end position="110"/>
    </location>
</feature>
<dbReference type="InterPro" id="IPR037294">
    <property type="entry name" value="ABC_BtuC-like"/>
</dbReference>
<dbReference type="EMBL" id="JACHVA010000053">
    <property type="protein sequence ID" value="MBC2601512.1"/>
    <property type="molecule type" value="Genomic_DNA"/>
</dbReference>
<keyword evidence="6 8" id="KW-1133">Transmembrane helix</keyword>
<dbReference type="CDD" id="cd06550">
    <property type="entry name" value="TM_ABC_iron-siderophores_like"/>
    <property type="match status" value="1"/>
</dbReference>
<feature type="transmembrane region" description="Helical" evidence="8">
    <location>
        <begin position="325"/>
        <end position="344"/>
    </location>
</feature>
<organism evidence="9 10">
    <name type="scientific">Puniceicoccus vermicola</name>
    <dbReference type="NCBI Taxonomy" id="388746"/>
    <lineage>
        <taxon>Bacteria</taxon>
        <taxon>Pseudomonadati</taxon>
        <taxon>Verrucomicrobiota</taxon>
        <taxon>Opitutia</taxon>
        <taxon>Puniceicoccales</taxon>
        <taxon>Puniceicoccaceae</taxon>
        <taxon>Puniceicoccus</taxon>
    </lineage>
</organism>
<proteinExistence type="inferred from homology"/>
<evidence type="ECO:0000256" key="6">
    <source>
        <dbReference type="ARBA" id="ARBA00022989"/>
    </source>
</evidence>
<name>A0A7X1AX31_9BACT</name>
<feature type="transmembrane region" description="Helical" evidence="8">
    <location>
        <begin position="207"/>
        <end position="225"/>
    </location>
</feature>
<dbReference type="SUPFAM" id="SSF81345">
    <property type="entry name" value="ABC transporter involved in vitamin B12 uptake, BtuC"/>
    <property type="match status" value="1"/>
</dbReference>
<dbReference type="GO" id="GO:0033214">
    <property type="term" value="P:siderophore-iron import into cell"/>
    <property type="evidence" value="ECO:0007669"/>
    <property type="project" value="TreeGrafter"/>
</dbReference>
<keyword evidence="3" id="KW-0813">Transport</keyword>
<evidence type="ECO:0000256" key="8">
    <source>
        <dbReference type="SAM" id="Phobius"/>
    </source>
</evidence>
<sequence length="353" mass="36856">MVLAALSLLLVGVAFWSLGSGAVSTSAEEVWTGLTGDGEDSQVSLQEVVIREIRLPRVISGILVGAALSLSGALLQGLFRNPLADPALIGVSSGAAMGGVLALVLLPLTLTRLAQANIQTPQALVDFFDHFGLPVFAMAGAVGLTFTIYRISLVRGRINVPAMLLTGIAANAIGGAFVGLLVTMFATDDQLRSVTFWTLGSLAGSNWTSTLHLTILIIPCAFFALRYDRALNSFLLGEAEAFHLGIQVHQVKRAVILLSALMVGITVAFCGIIGFVGLVVPHMIRTVFGPDHRLLLPAGALLGSILLLIADVFARTAVAPSEIQIGILTSLIGGPFFLALLLKARKGASSIGL</sequence>
<dbReference type="GO" id="GO:0022857">
    <property type="term" value="F:transmembrane transporter activity"/>
    <property type="evidence" value="ECO:0007669"/>
    <property type="project" value="InterPro"/>
</dbReference>
<feature type="transmembrane region" description="Helical" evidence="8">
    <location>
        <begin position="294"/>
        <end position="313"/>
    </location>
</feature>
<evidence type="ECO:0000313" key="9">
    <source>
        <dbReference type="EMBL" id="MBC2601512.1"/>
    </source>
</evidence>
<dbReference type="InterPro" id="IPR000522">
    <property type="entry name" value="ABC_transptr_permease_BtuC"/>
</dbReference>
<comment type="subcellular location">
    <subcellularLocation>
        <location evidence="1">Cell membrane</location>
        <topology evidence="1">Multi-pass membrane protein</topology>
    </subcellularLocation>
</comment>
<evidence type="ECO:0000256" key="1">
    <source>
        <dbReference type="ARBA" id="ARBA00004651"/>
    </source>
</evidence>
<dbReference type="Gene3D" id="1.10.3470.10">
    <property type="entry name" value="ABC transporter involved in vitamin B12 uptake, BtuC"/>
    <property type="match status" value="1"/>
</dbReference>
<dbReference type="PANTHER" id="PTHR30472:SF25">
    <property type="entry name" value="ABC TRANSPORTER PERMEASE PROTEIN MJ0876-RELATED"/>
    <property type="match status" value="1"/>
</dbReference>
<keyword evidence="5 8" id="KW-0812">Transmembrane</keyword>